<gene>
    <name evidence="1" type="ORF">K503DRAFT_372974</name>
</gene>
<protein>
    <submittedName>
        <fullName evidence="1">Uncharacterized protein</fullName>
    </submittedName>
</protein>
<name>A0A1B7MRV0_9AGAM</name>
<reference evidence="1 2" key="1">
    <citation type="submission" date="2016-06" db="EMBL/GenBank/DDBJ databases">
        <title>Comparative genomics of the ectomycorrhizal sister species Rhizopogon vinicolor and Rhizopogon vesiculosus (Basidiomycota: Boletales) reveals a divergence of the mating type B locus.</title>
        <authorList>
            <consortium name="DOE Joint Genome Institute"/>
            <person name="Mujic A.B."/>
            <person name="Kuo A."/>
            <person name="Tritt A."/>
            <person name="Lipzen A."/>
            <person name="Chen C."/>
            <person name="Johnson J."/>
            <person name="Sharma A."/>
            <person name="Barry K."/>
            <person name="Grigoriev I.V."/>
            <person name="Spatafora J.W."/>
        </authorList>
    </citation>
    <scope>NUCLEOTIDE SEQUENCE [LARGE SCALE GENOMIC DNA]</scope>
    <source>
        <strain evidence="1 2">AM-OR11-026</strain>
    </source>
</reference>
<accession>A0A1B7MRV0</accession>
<dbReference type="EMBL" id="KV448508">
    <property type="protein sequence ID" value="OAX35345.1"/>
    <property type="molecule type" value="Genomic_DNA"/>
</dbReference>
<dbReference type="InterPro" id="IPR016197">
    <property type="entry name" value="Chromo-like_dom_sf"/>
</dbReference>
<keyword evidence="2" id="KW-1185">Reference proteome</keyword>
<dbReference type="AlphaFoldDB" id="A0A1B7MRV0"/>
<organism evidence="1 2">
    <name type="scientific">Rhizopogon vinicolor AM-OR11-026</name>
    <dbReference type="NCBI Taxonomy" id="1314800"/>
    <lineage>
        <taxon>Eukaryota</taxon>
        <taxon>Fungi</taxon>
        <taxon>Dikarya</taxon>
        <taxon>Basidiomycota</taxon>
        <taxon>Agaricomycotina</taxon>
        <taxon>Agaricomycetes</taxon>
        <taxon>Agaricomycetidae</taxon>
        <taxon>Boletales</taxon>
        <taxon>Suillineae</taxon>
        <taxon>Rhizopogonaceae</taxon>
        <taxon>Rhizopogon</taxon>
    </lineage>
</organism>
<evidence type="ECO:0000313" key="1">
    <source>
        <dbReference type="EMBL" id="OAX35345.1"/>
    </source>
</evidence>
<proteinExistence type="predicted"/>
<sequence>MEHNFIWTARMSNNDCKTDLFIFNYLSFRRDDTKRLVKISNEVQHDLHHVSVDLRTCGVCRVCSTVVPGALGTCGSWSPWECPGTLEPKTDPEVAVGVVSQGSEKLHLPPPPDLIEGYEEREIEEILDSRLRRDQLEYLVN</sequence>
<evidence type="ECO:0000313" key="2">
    <source>
        <dbReference type="Proteomes" id="UP000092154"/>
    </source>
</evidence>
<dbReference type="InParanoid" id="A0A1B7MRV0"/>
<dbReference type="Proteomes" id="UP000092154">
    <property type="component" value="Unassembled WGS sequence"/>
</dbReference>
<dbReference type="SUPFAM" id="SSF54160">
    <property type="entry name" value="Chromo domain-like"/>
    <property type="match status" value="1"/>
</dbReference>